<dbReference type="EMBL" id="CACVAP010000053">
    <property type="protein sequence ID" value="CAA6808244.1"/>
    <property type="molecule type" value="Genomic_DNA"/>
</dbReference>
<accession>A0A6S6T0A8</accession>
<dbReference type="InterPro" id="IPR006442">
    <property type="entry name" value="Antitoxin_Phd/YefM"/>
</dbReference>
<comment type="function">
    <text evidence="2">Antitoxin component of a type II toxin-antitoxin (TA) system.</text>
</comment>
<dbReference type="InterPro" id="IPR036165">
    <property type="entry name" value="YefM-like_sf"/>
</dbReference>
<proteinExistence type="inferred from homology"/>
<reference evidence="3" key="1">
    <citation type="submission" date="2020-01" db="EMBL/GenBank/DDBJ databases">
        <authorList>
            <person name="Meier V. D."/>
            <person name="Meier V D."/>
        </authorList>
    </citation>
    <scope>NUCLEOTIDE SEQUENCE</scope>
    <source>
        <strain evidence="3">HLG_WM_MAG_06</strain>
    </source>
</reference>
<evidence type="ECO:0000256" key="1">
    <source>
        <dbReference type="ARBA" id="ARBA00009981"/>
    </source>
</evidence>
<comment type="similarity">
    <text evidence="1 2">Belongs to the phD/YefM antitoxin family.</text>
</comment>
<evidence type="ECO:0000256" key="2">
    <source>
        <dbReference type="RuleBase" id="RU362080"/>
    </source>
</evidence>
<dbReference type="AlphaFoldDB" id="A0A6S6T0A8"/>
<dbReference type="Pfam" id="PF02604">
    <property type="entry name" value="PhdYeFM_antitox"/>
    <property type="match status" value="1"/>
</dbReference>
<gene>
    <name evidence="3" type="ORF">HELGO_WM4525</name>
</gene>
<protein>
    <recommendedName>
        <fullName evidence="2">Antitoxin</fullName>
    </recommendedName>
</protein>
<evidence type="ECO:0000313" key="3">
    <source>
        <dbReference type="EMBL" id="CAA6808244.1"/>
    </source>
</evidence>
<sequence length="98" mass="11274">MVAYTQNELVSATEISKQFGEYISKVKNGLLDKIGILKNNKLNAVILSVEEYEQLIMARNKLEDMETYQMINERMKTPKEEYVDGGDVLKRLNLSLDD</sequence>
<dbReference type="SUPFAM" id="SSF143120">
    <property type="entry name" value="YefM-like"/>
    <property type="match status" value="1"/>
</dbReference>
<name>A0A6S6T0A8_9BACT</name>
<organism evidence="3">
    <name type="scientific">uncultured Sulfurovum sp</name>
    <dbReference type="NCBI Taxonomy" id="269237"/>
    <lineage>
        <taxon>Bacteria</taxon>
        <taxon>Pseudomonadati</taxon>
        <taxon>Campylobacterota</taxon>
        <taxon>Epsilonproteobacteria</taxon>
        <taxon>Campylobacterales</taxon>
        <taxon>Sulfurovaceae</taxon>
        <taxon>Sulfurovum</taxon>
        <taxon>environmental samples</taxon>
    </lineage>
</organism>